<feature type="compositionally biased region" description="Basic and acidic residues" evidence="3">
    <location>
        <begin position="763"/>
        <end position="781"/>
    </location>
</feature>
<evidence type="ECO:0000256" key="1">
    <source>
        <dbReference type="ARBA" id="ARBA00006180"/>
    </source>
</evidence>
<feature type="region of interest" description="Disordered" evidence="3">
    <location>
        <begin position="755"/>
        <end position="781"/>
    </location>
</feature>
<keyword evidence="5" id="KW-1185">Reference proteome</keyword>
<sequence>MYWDTNYSNSVNIVALLNKEKCTLKELLEDEDILAECKSQNHQLVKFLNRTEIVDELITLISTEPSLDYPEDKRFLYPNVACEIITSDVPTLKQRMVEDQNIMNKLYGFFEQEPPLNPLLASFICKTFGMLMKKMELDWFLYQTICLHVIEFIKSKDNFLEVMTQHLATPVVVDLLLNMLNDIEDDKMKIGFLEWINKKGLIAKMIGVLQIPSESNKHESVAKFLTEMIKTGRCNRQMDTEERKALPNPLLQTLEDNETVDQLLDVILSEPRTECGILSGMQVLLCLLVNPIIEEPVSQSALQQMIDAEKEHHDEIVASLMEIIKSRVHQLFELLLDPPIIARAIGSNTDYPLTPPLGNVRLQLCYLFTVLLETENGSIIEAICKTNFFIELLKLFKQYCWNNFLHNYVKKCLVYGLKAFDTIPNSTKLVISALQRHIIVECKVADKLIDCWNVNDESQKSGGRRMGYMGHLIDIFNDIHSTLSVSDDFCALIESSLTLEKEGDGELAIDMWRRILQLNEEEKKTQSRLLADCDPTVRQDDGRDGLSGFPSSNAEYENDTEDFDYQFNASMLGAVNGVDDFLDDFINDENTDARNKFFEEACIQNLSTFSMDTNFADWNNADATSANHDFPFNFESSLSLKTSSSPFEGGTSEEHANNDEETFIASSNLDSIIGNNNISNQQLFNGTSSYDQNDFLMNFYVTNTHFPLSATNNISPYNPFHYHHKIHDDTDINSNNDNWANFNSDNFADFDSHFTNMPTSNDEATKPLEEGEKSDNEDKHVSDTCFVATTQTIEISMAPPKPPIKRDFQLGTAVPASAVDFRQALEEIEDDEFFSLRDDSNEMSSLTDDNDKKLLENTEVPDDEDDDFESADESKEAIPTSESSLKPIEKYAQAPGNELISQVVSLENGTS</sequence>
<evidence type="ECO:0000256" key="2">
    <source>
        <dbReference type="ARBA" id="ARBA00023306"/>
    </source>
</evidence>
<name>A0A1J1IBC1_9DIPT</name>
<dbReference type="AlphaFoldDB" id="A0A1J1IBC1"/>
<dbReference type="OrthoDB" id="295029at2759"/>
<protein>
    <submittedName>
        <fullName evidence="4">CLUMA_CG009194, isoform A</fullName>
    </submittedName>
</protein>
<dbReference type="GO" id="GO:0019903">
    <property type="term" value="F:protein phosphatase binding"/>
    <property type="evidence" value="ECO:0007669"/>
    <property type="project" value="InterPro"/>
</dbReference>
<dbReference type="GO" id="GO:0005829">
    <property type="term" value="C:cytosol"/>
    <property type="evidence" value="ECO:0007669"/>
    <property type="project" value="TreeGrafter"/>
</dbReference>
<proteinExistence type="inferred from homology"/>
<dbReference type="EMBL" id="CVRI01000042">
    <property type="protein sequence ID" value="CRK95737.1"/>
    <property type="molecule type" value="Genomic_DNA"/>
</dbReference>
<dbReference type="InterPro" id="IPR007587">
    <property type="entry name" value="SAPS"/>
</dbReference>
<evidence type="ECO:0000313" key="4">
    <source>
        <dbReference type="EMBL" id="CRK95737.1"/>
    </source>
</evidence>
<gene>
    <name evidence="4" type="primary">putative Serine</name>
    <name evidence="4" type="ORF">CLUMA_CG009194</name>
</gene>
<dbReference type="Proteomes" id="UP000183832">
    <property type="component" value="Unassembled WGS sequence"/>
</dbReference>
<evidence type="ECO:0000256" key="3">
    <source>
        <dbReference type="SAM" id="MobiDB-lite"/>
    </source>
</evidence>
<dbReference type="PANTHER" id="PTHR12634">
    <property type="entry name" value="SIT4 YEAST -ASSOCIATING PROTEIN-RELATED"/>
    <property type="match status" value="1"/>
</dbReference>
<organism evidence="4 5">
    <name type="scientific">Clunio marinus</name>
    <dbReference type="NCBI Taxonomy" id="568069"/>
    <lineage>
        <taxon>Eukaryota</taxon>
        <taxon>Metazoa</taxon>
        <taxon>Ecdysozoa</taxon>
        <taxon>Arthropoda</taxon>
        <taxon>Hexapoda</taxon>
        <taxon>Insecta</taxon>
        <taxon>Pterygota</taxon>
        <taxon>Neoptera</taxon>
        <taxon>Endopterygota</taxon>
        <taxon>Diptera</taxon>
        <taxon>Nematocera</taxon>
        <taxon>Chironomoidea</taxon>
        <taxon>Chironomidae</taxon>
        <taxon>Clunio</taxon>
    </lineage>
</organism>
<dbReference type="STRING" id="568069.A0A1J1IBC1"/>
<evidence type="ECO:0000313" key="5">
    <source>
        <dbReference type="Proteomes" id="UP000183832"/>
    </source>
</evidence>
<reference evidence="4 5" key="1">
    <citation type="submission" date="2015-04" db="EMBL/GenBank/DDBJ databases">
        <authorList>
            <person name="Syromyatnikov M.Y."/>
            <person name="Popov V.N."/>
        </authorList>
    </citation>
    <scope>NUCLEOTIDE SEQUENCE [LARGE SCALE GENOMIC DNA]</scope>
</reference>
<dbReference type="PANTHER" id="PTHR12634:SF8">
    <property type="entry name" value="FIERY MOUNTAIN, ISOFORM D"/>
    <property type="match status" value="1"/>
</dbReference>
<dbReference type="GO" id="GO:0019888">
    <property type="term" value="F:protein phosphatase regulator activity"/>
    <property type="evidence" value="ECO:0007669"/>
    <property type="project" value="TreeGrafter"/>
</dbReference>
<accession>A0A1J1IBC1</accession>
<keyword evidence="2" id="KW-0131">Cell cycle</keyword>
<comment type="similarity">
    <text evidence="1">Belongs to the SAPS family.</text>
</comment>
<feature type="region of interest" description="Disordered" evidence="3">
    <location>
        <begin position="839"/>
        <end position="890"/>
    </location>
</feature>
<dbReference type="GO" id="GO:0005634">
    <property type="term" value="C:nucleus"/>
    <property type="evidence" value="ECO:0007669"/>
    <property type="project" value="TreeGrafter"/>
</dbReference>
<feature type="compositionally biased region" description="Acidic residues" evidence="3">
    <location>
        <begin position="859"/>
        <end position="871"/>
    </location>
</feature>
<dbReference type="Pfam" id="PF04499">
    <property type="entry name" value="SAPS"/>
    <property type="match status" value="2"/>
</dbReference>